<feature type="transmembrane region" description="Helical" evidence="1">
    <location>
        <begin position="57"/>
        <end position="74"/>
    </location>
</feature>
<dbReference type="EMBL" id="KN832870">
    <property type="protein sequence ID" value="KIN07574.1"/>
    <property type="molecule type" value="Genomic_DNA"/>
</dbReference>
<gene>
    <name evidence="2" type="ORF">OIDMADRAFT_16216</name>
</gene>
<name>A0A0C3D8A8_OIDMZ</name>
<dbReference type="HOGENOM" id="CLU_2589966_0_0_1"/>
<reference evidence="3" key="2">
    <citation type="submission" date="2015-01" db="EMBL/GenBank/DDBJ databases">
        <title>Evolutionary Origins and Diversification of the Mycorrhizal Mutualists.</title>
        <authorList>
            <consortium name="DOE Joint Genome Institute"/>
            <consortium name="Mycorrhizal Genomics Consortium"/>
            <person name="Kohler A."/>
            <person name="Kuo A."/>
            <person name="Nagy L.G."/>
            <person name="Floudas D."/>
            <person name="Copeland A."/>
            <person name="Barry K.W."/>
            <person name="Cichocki N."/>
            <person name="Veneault-Fourrey C."/>
            <person name="LaButti K."/>
            <person name="Lindquist E.A."/>
            <person name="Lipzen A."/>
            <person name="Lundell T."/>
            <person name="Morin E."/>
            <person name="Murat C."/>
            <person name="Riley R."/>
            <person name="Ohm R."/>
            <person name="Sun H."/>
            <person name="Tunlid A."/>
            <person name="Henrissat B."/>
            <person name="Grigoriev I.V."/>
            <person name="Hibbett D.S."/>
            <person name="Martin F."/>
        </authorList>
    </citation>
    <scope>NUCLEOTIDE SEQUENCE [LARGE SCALE GENOMIC DNA]</scope>
    <source>
        <strain evidence="3">Zn</strain>
    </source>
</reference>
<dbReference type="OrthoDB" id="3445924at2759"/>
<dbReference type="AlphaFoldDB" id="A0A0C3D8A8"/>
<evidence type="ECO:0000313" key="3">
    <source>
        <dbReference type="Proteomes" id="UP000054321"/>
    </source>
</evidence>
<dbReference type="InParanoid" id="A0A0C3D8A8"/>
<keyword evidence="3" id="KW-1185">Reference proteome</keyword>
<accession>A0A0C3D8A8</accession>
<keyword evidence="1" id="KW-0472">Membrane</keyword>
<evidence type="ECO:0000313" key="2">
    <source>
        <dbReference type="EMBL" id="KIN07574.1"/>
    </source>
</evidence>
<keyword evidence="1" id="KW-0812">Transmembrane</keyword>
<organism evidence="2 3">
    <name type="scientific">Oidiodendron maius (strain Zn)</name>
    <dbReference type="NCBI Taxonomy" id="913774"/>
    <lineage>
        <taxon>Eukaryota</taxon>
        <taxon>Fungi</taxon>
        <taxon>Dikarya</taxon>
        <taxon>Ascomycota</taxon>
        <taxon>Pezizomycotina</taxon>
        <taxon>Leotiomycetes</taxon>
        <taxon>Leotiomycetes incertae sedis</taxon>
        <taxon>Myxotrichaceae</taxon>
        <taxon>Oidiodendron</taxon>
    </lineage>
</organism>
<protein>
    <submittedName>
        <fullName evidence="2">Uncharacterized protein</fullName>
    </submittedName>
</protein>
<keyword evidence="1" id="KW-1133">Transmembrane helix</keyword>
<proteinExistence type="predicted"/>
<sequence>MAPLPRSAIMSALARTRFQQAAVRQFRVRQYATARAARLEQAPGHWGAHWKRAGGTAMMYFPVVAVVMFWPYIVEPIVNIYEGV</sequence>
<dbReference type="Proteomes" id="UP000054321">
    <property type="component" value="Unassembled WGS sequence"/>
</dbReference>
<reference evidence="2 3" key="1">
    <citation type="submission" date="2014-04" db="EMBL/GenBank/DDBJ databases">
        <authorList>
            <consortium name="DOE Joint Genome Institute"/>
            <person name="Kuo A."/>
            <person name="Martino E."/>
            <person name="Perotto S."/>
            <person name="Kohler A."/>
            <person name="Nagy L.G."/>
            <person name="Floudas D."/>
            <person name="Copeland A."/>
            <person name="Barry K.W."/>
            <person name="Cichocki N."/>
            <person name="Veneault-Fourrey C."/>
            <person name="LaButti K."/>
            <person name="Lindquist E.A."/>
            <person name="Lipzen A."/>
            <person name="Lundell T."/>
            <person name="Morin E."/>
            <person name="Murat C."/>
            <person name="Sun H."/>
            <person name="Tunlid A."/>
            <person name="Henrissat B."/>
            <person name="Grigoriev I.V."/>
            <person name="Hibbett D.S."/>
            <person name="Martin F."/>
            <person name="Nordberg H.P."/>
            <person name="Cantor M.N."/>
            <person name="Hua S.X."/>
        </authorList>
    </citation>
    <scope>NUCLEOTIDE SEQUENCE [LARGE SCALE GENOMIC DNA]</scope>
    <source>
        <strain evidence="2 3">Zn</strain>
    </source>
</reference>
<evidence type="ECO:0000256" key="1">
    <source>
        <dbReference type="SAM" id="Phobius"/>
    </source>
</evidence>